<evidence type="ECO:0000256" key="1">
    <source>
        <dbReference type="SAM" id="MobiDB-lite"/>
    </source>
</evidence>
<name>A0A1Y2AYP7_9FUNG</name>
<feature type="compositionally biased region" description="Polar residues" evidence="1">
    <location>
        <begin position="527"/>
        <end position="539"/>
    </location>
</feature>
<feature type="compositionally biased region" description="Basic and acidic residues" evidence="1">
    <location>
        <begin position="181"/>
        <end position="192"/>
    </location>
</feature>
<feature type="region of interest" description="Disordered" evidence="1">
    <location>
        <begin position="1"/>
        <end position="43"/>
    </location>
</feature>
<feature type="compositionally biased region" description="Basic residues" evidence="1">
    <location>
        <begin position="168"/>
        <end position="180"/>
    </location>
</feature>
<accession>A0A1Y2AYP7</accession>
<protein>
    <submittedName>
        <fullName evidence="2">Uncharacterized protein</fullName>
    </submittedName>
</protein>
<feature type="compositionally biased region" description="Low complexity" evidence="1">
    <location>
        <begin position="125"/>
        <end position="136"/>
    </location>
</feature>
<evidence type="ECO:0000313" key="3">
    <source>
        <dbReference type="Proteomes" id="UP000193920"/>
    </source>
</evidence>
<feature type="region of interest" description="Disordered" evidence="1">
    <location>
        <begin position="814"/>
        <end position="857"/>
    </location>
</feature>
<feature type="compositionally biased region" description="Basic and acidic residues" evidence="1">
    <location>
        <begin position="1"/>
        <end position="18"/>
    </location>
</feature>
<evidence type="ECO:0000313" key="2">
    <source>
        <dbReference type="EMBL" id="ORY27698.1"/>
    </source>
</evidence>
<keyword evidence="3" id="KW-1185">Reference proteome</keyword>
<dbReference type="EMBL" id="MCOG01000191">
    <property type="protein sequence ID" value="ORY27698.1"/>
    <property type="molecule type" value="Genomic_DNA"/>
</dbReference>
<feature type="region of interest" description="Disordered" evidence="1">
    <location>
        <begin position="308"/>
        <end position="345"/>
    </location>
</feature>
<dbReference type="Proteomes" id="UP000193920">
    <property type="component" value="Unassembled WGS sequence"/>
</dbReference>
<proteinExistence type="predicted"/>
<dbReference type="AlphaFoldDB" id="A0A1Y2AYP7"/>
<feature type="compositionally biased region" description="Low complexity" evidence="1">
    <location>
        <begin position="313"/>
        <end position="333"/>
    </location>
</feature>
<gene>
    <name evidence="2" type="ORF">LY90DRAFT_705855</name>
</gene>
<sequence>MDIKDKKEEKVMNKESKEFSCNTNSNTETISASNSTSRMGECEQNFEKNKTTIKKSKNPFEKTKRIILGLLKKKEKNKQNNNNNIKTAVNSTDNNKNNKPNSNESKIDNYQKINHKLTDDSPLQSSISHHASNSSITLNKNTSQISLTTEKRKPKKVTDRIKGFFKKSVSGKRKIRKPKRKDLNISKTDSKDNSGNSNQKYALIFDNQKDLQEFSVLINSSCSRVDSKNETKDNSSVEYAIIYDNKNALEEISVLDSSSIKTESKDKFKNYNKRYAILFDSQEILEEFKKLKLEDNLKKENMIKENQELNLCSNSSSSSSSSSEVKSNSTESVDSNLTDDDSKPIVTKEITPTEDSIPTVTEKIALAEDLIPTVTKKITLTEDSRLSEIKEITFMEDSNLSENNSQKYALILENQKDFQEFSNLIDSSCSQVDSKNETKDNSSVEYAIIYDNKNDLEDISVLDSSSIKTESKDKFKNCNKRFAILFDSQEILEEFKKLKLEDNLKKENMIKENQELNLCSSSSSSSEVKSNFTESVDSNLTDDDSKPTVTKEITSTEDSKPTVTKEITPTEDSIPTVIKKITLTEDSRLSEIKEITFMEDSNLSENNSHKYALILENQKDFQEFSKLIDSSLSRVDSKNETKDNSSVEYAIIYDNKNDLEDISVLDSSSIKTESKDKFKNCNKRFAILFDNQEILKEFKKLKLEDNLKKENMIKESQELNLCPSSSSEVKSNSTESTPTEDLSLSVTKEISLTEDSSLSVTKEISLTEDSSLSVTKEISLTEDSSLSVTKEISLTKDSSLSVTKELAFTEDSKLSETKEISLSENSESSESTEATTNELCLPEAKDSSLTEGKELSPLELEAKKSWEDVDSDDLSSNQAYSKYKNKYGNRRHAMINFLTI</sequence>
<feature type="compositionally biased region" description="Low complexity" evidence="1">
    <location>
        <begin position="79"/>
        <end position="104"/>
    </location>
</feature>
<reference evidence="2 3" key="1">
    <citation type="submission" date="2016-08" db="EMBL/GenBank/DDBJ databases">
        <title>A Parts List for Fungal Cellulosomes Revealed by Comparative Genomics.</title>
        <authorList>
            <consortium name="DOE Joint Genome Institute"/>
            <person name="Haitjema C.H."/>
            <person name="Gilmore S.P."/>
            <person name="Henske J.K."/>
            <person name="Solomon K.V."/>
            <person name="De Groot R."/>
            <person name="Kuo A."/>
            <person name="Mondo S.J."/>
            <person name="Salamov A.A."/>
            <person name="Labutti K."/>
            <person name="Zhao Z."/>
            <person name="Chiniquy J."/>
            <person name="Barry K."/>
            <person name="Brewer H.M."/>
            <person name="Purvine S.O."/>
            <person name="Wright A.T."/>
            <person name="Boxma B."/>
            <person name="Van Alen T."/>
            <person name="Hackstein J.H."/>
            <person name="Baker S.E."/>
            <person name="Grigoriev I.V."/>
            <person name="O'Malley M.A."/>
        </authorList>
    </citation>
    <scope>NUCLEOTIDE SEQUENCE [LARGE SCALE GENOMIC DNA]</scope>
    <source>
        <strain evidence="2 3">G1</strain>
    </source>
</reference>
<feature type="region of interest" description="Disordered" evidence="1">
    <location>
        <begin position="71"/>
        <end position="106"/>
    </location>
</feature>
<feature type="compositionally biased region" description="Low complexity" evidence="1">
    <location>
        <begin position="822"/>
        <end position="839"/>
    </location>
</feature>
<feature type="region of interest" description="Disordered" evidence="1">
    <location>
        <begin position="719"/>
        <end position="745"/>
    </location>
</feature>
<dbReference type="STRING" id="1754190.A0A1Y2AYP7"/>
<feature type="region of interest" description="Disordered" evidence="1">
    <location>
        <begin position="520"/>
        <end position="569"/>
    </location>
</feature>
<feature type="compositionally biased region" description="Low complexity" evidence="1">
    <location>
        <begin position="724"/>
        <end position="737"/>
    </location>
</feature>
<comment type="caution">
    <text evidence="2">The sequence shown here is derived from an EMBL/GenBank/DDBJ whole genome shotgun (WGS) entry which is preliminary data.</text>
</comment>
<feature type="compositionally biased region" description="Polar residues" evidence="1">
    <location>
        <begin position="19"/>
        <end position="38"/>
    </location>
</feature>
<feature type="compositionally biased region" description="Basic and acidic residues" evidence="1">
    <location>
        <begin position="843"/>
        <end position="857"/>
    </location>
</feature>
<organism evidence="2 3">
    <name type="scientific">Neocallimastix californiae</name>
    <dbReference type="NCBI Taxonomy" id="1754190"/>
    <lineage>
        <taxon>Eukaryota</taxon>
        <taxon>Fungi</taxon>
        <taxon>Fungi incertae sedis</taxon>
        <taxon>Chytridiomycota</taxon>
        <taxon>Chytridiomycota incertae sedis</taxon>
        <taxon>Neocallimastigomycetes</taxon>
        <taxon>Neocallimastigales</taxon>
        <taxon>Neocallimastigaceae</taxon>
        <taxon>Neocallimastix</taxon>
    </lineage>
</organism>
<feature type="region of interest" description="Disordered" evidence="1">
    <location>
        <begin position="168"/>
        <end position="198"/>
    </location>
</feature>
<feature type="region of interest" description="Disordered" evidence="1">
    <location>
        <begin position="119"/>
        <end position="139"/>
    </location>
</feature>